<reference evidence="1" key="1">
    <citation type="journal article" date="2023" name="Science">
        <title>Genome structures resolve the early diversification of teleost fishes.</title>
        <authorList>
            <person name="Parey E."/>
            <person name="Louis A."/>
            <person name="Montfort J."/>
            <person name="Bouchez O."/>
            <person name="Roques C."/>
            <person name="Iampietro C."/>
            <person name="Lluch J."/>
            <person name="Castinel A."/>
            <person name="Donnadieu C."/>
            <person name="Desvignes T."/>
            <person name="Floi Bucao C."/>
            <person name="Jouanno E."/>
            <person name="Wen M."/>
            <person name="Mejri S."/>
            <person name="Dirks R."/>
            <person name="Jansen H."/>
            <person name="Henkel C."/>
            <person name="Chen W.J."/>
            <person name="Zahm M."/>
            <person name="Cabau C."/>
            <person name="Klopp C."/>
            <person name="Thompson A.W."/>
            <person name="Robinson-Rechavi M."/>
            <person name="Braasch I."/>
            <person name="Lecointre G."/>
            <person name="Bobe J."/>
            <person name="Postlethwait J.H."/>
            <person name="Berthelot C."/>
            <person name="Roest Crollius H."/>
            <person name="Guiguen Y."/>
        </authorList>
    </citation>
    <scope>NUCLEOTIDE SEQUENCE</scope>
    <source>
        <strain evidence="1">NC1722</strain>
    </source>
</reference>
<gene>
    <name evidence="1" type="ORF">AAFF_G00337640</name>
</gene>
<evidence type="ECO:0000313" key="2">
    <source>
        <dbReference type="Proteomes" id="UP001221898"/>
    </source>
</evidence>
<sequence length="96" mass="10799">MRPMTHRHGTVRKLGAVKLSDPRKQSLDRSSQLLHSFVSSLELVSPFFLSQIFRAARPALLIFHLACFCMRVAVLKLEHALPAPYPSLVLSRVCDS</sequence>
<comment type="caution">
    <text evidence="1">The sequence shown here is derived from an EMBL/GenBank/DDBJ whole genome shotgun (WGS) entry which is preliminary data.</text>
</comment>
<evidence type="ECO:0000313" key="1">
    <source>
        <dbReference type="EMBL" id="KAJ8404497.1"/>
    </source>
</evidence>
<name>A0AAD7SM21_9TELE</name>
<dbReference type="Proteomes" id="UP001221898">
    <property type="component" value="Unassembled WGS sequence"/>
</dbReference>
<protein>
    <submittedName>
        <fullName evidence="1">Uncharacterized protein</fullName>
    </submittedName>
</protein>
<dbReference type="AlphaFoldDB" id="A0AAD7SM21"/>
<organism evidence="1 2">
    <name type="scientific">Aldrovandia affinis</name>
    <dbReference type="NCBI Taxonomy" id="143900"/>
    <lineage>
        <taxon>Eukaryota</taxon>
        <taxon>Metazoa</taxon>
        <taxon>Chordata</taxon>
        <taxon>Craniata</taxon>
        <taxon>Vertebrata</taxon>
        <taxon>Euteleostomi</taxon>
        <taxon>Actinopterygii</taxon>
        <taxon>Neopterygii</taxon>
        <taxon>Teleostei</taxon>
        <taxon>Notacanthiformes</taxon>
        <taxon>Halosauridae</taxon>
        <taxon>Aldrovandia</taxon>
    </lineage>
</organism>
<dbReference type="EMBL" id="JAINUG010000053">
    <property type="protein sequence ID" value="KAJ8404497.1"/>
    <property type="molecule type" value="Genomic_DNA"/>
</dbReference>
<keyword evidence="2" id="KW-1185">Reference proteome</keyword>
<proteinExistence type="predicted"/>
<accession>A0AAD7SM21</accession>